<evidence type="ECO:0000313" key="1">
    <source>
        <dbReference type="EMBL" id="DAD47514.1"/>
    </source>
</evidence>
<dbReference type="EMBL" id="DUZY01000008">
    <property type="protein sequence ID" value="DAD47514.1"/>
    <property type="molecule type" value="Genomic_DNA"/>
</dbReference>
<comment type="caution">
    <text evidence="1">The sequence shown here is derived from an EMBL/GenBank/DDBJ whole genome shotgun (WGS) entry which is preliminary data.</text>
</comment>
<evidence type="ECO:0000313" key="2">
    <source>
        <dbReference type="Proteomes" id="UP000607653"/>
    </source>
</evidence>
<dbReference type="AlphaFoldDB" id="A0A822ZNE3"/>
<dbReference type="Proteomes" id="UP000607653">
    <property type="component" value="Unassembled WGS sequence"/>
</dbReference>
<proteinExistence type="predicted"/>
<sequence>MYICTCKRKERGGSGERKINGLKFWGGHLDMMPRQVLALYSKWRKAVWVEAKMFLLEETRFGGNESFKVREGRRANEFIVNEATSWLKGFVDGVVFLVKTQGWRSTMKMEGRLYQVEQRKNLKGWFLMLLEQYGNGRR</sequence>
<keyword evidence="2" id="KW-1185">Reference proteome</keyword>
<gene>
    <name evidence="1" type="ORF">HUJ06_017451</name>
</gene>
<protein>
    <submittedName>
        <fullName evidence="1">Uncharacterized protein</fullName>
    </submittedName>
</protein>
<reference evidence="1 2" key="1">
    <citation type="journal article" date="2020" name="Mol. Biol. Evol.">
        <title>Distinct Expression and Methylation Patterns for Genes with Different Fates following a Single Whole-Genome Duplication in Flowering Plants.</title>
        <authorList>
            <person name="Shi T."/>
            <person name="Rahmani R.S."/>
            <person name="Gugger P.F."/>
            <person name="Wang M."/>
            <person name="Li H."/>
            <person name="Zhang Y."/>
            <person name="Li Z."/>
            <person name="Wang Q."/>
            <person name="Van de Peer Y."/>
            <person name="Marchal K."/>
            <person name="Chen J."/>
        </authorList>
    </citation>
    <scope>NUCLEOTIDE SEQUENCE [LARGE SCALE GENOMIC DNA]</scope>
    <source>
        <tissue evidence="1">Leaf</tissue>
    </source>
</reference>
<name>A0A822ZNE3_NELNU</name>
<organism evidence="1 2">
    <name type="scientific">Nelumbo nucifera</name>
    <name type="common">Sacred lotus</name>
    <dbReference type="NCBI Taxonomy" id="4432"/>
    <lineage>
        <taxon>Eukaryota</taxon>
        <taxon>Viridiplantae</taxon>
        <taxon>Streptophyta</taxon>
        <taxon>Embryophyta</taxon>
        <taxon>Tracheophyta</taxon>
        <taxon>Spermatophyta</taxon>
        <taxon>Magnoliopsida</taxon>
        <taxon>Proteales</taxon>
        <taxon>Nelumbonaceae</taxon>
        <taxon>Nelumbo</taxon>
    </lineage>
</organism>
<accession>A0A822ZNE3</accession>